<dbReference type="PANTHER" id="PTHR38133">
    <property type="entry name" value="SLR1429 PROTEIN"/>
    <property type="match status" value="1"/>
</dbReference>
<evidence type="ECO:0000313" key="4">
    <source>
        <dbReference type="EMBL" id="OWK47378.1"/>
    </source>
</evidence>
<keyword evidence="4" id="KW-0067">ATP-binding</keyword>
<feature type="compositionally biased region" description="Polar residues" evidence="2">
    <location>
        <begin position="229"/>
        <end position="240"/>
    </location>
</feature>
<gene>
    <name evidence="4" type="ORF">FRUB_01077</name>
</gene>
<proteinExistence type="predicted"/>
<dbReference type="PANTHER" id="PTHR38133:SF1">
    <property type="entry name" value="SLR1429 PROTEIN"/>
    <property type="match status" value="1"/>
</dbReference>
<dbReference type="InterPro" id="IPR007527">
    <property type="entry name" value="Znf_SWIM"/>
</dbReference>
<evidence type="ECO:0000256" key="2">
    <source>
        <dbReference type="SAM" id="MobiDB-lite"/>
    </source>
</evidence>
<keyword evidence="5" id="KW-1185">Reference proteome</keyword>
<dbReference type="GO" id="GO:0008270">
    <property type="term" value="F:zinc ion binding"/>
    <property type="evidence" value="ECO:0007669"/>
    <property type="project" value="UniProtKB-KW"/>
</dbReference>
<feature type="compositionally biased region" description="Low complexity" evidence="2">
    <location>
        <begin position="214"/>
        <end position="228"/>
    </location>
</feature>
<dbReference type="Proteomes" id="UP000214646">
    <property type="component" value="Unassembled WGS sequence"/>
</dbReference>
<sequence>MWWEYSRYPKSTPRKAVGGIKSQSKRGSFGESWWAKRWIAVIESFDVGGRLQRGRSYARGGQVLSIDVTPGHVAAKVQGSAPQPYKVSIEVAKLTDADWAKVVKALSVQAKFAAKLLAGELPSEVEQLAADAGVSLFPAKRNDLKTSCSCPDYSNPCKHIAAVYYLLGERFDRDPFLLFRLRGLDREALFAKLGASTPPPPPEAPKVARKPKAPARAAAASEPLPANAVSPSSVAPTANETAAPADPRQFWSVGELPTDLLAEINSPSVTAALPKRLGAIPFWRGDERFLDAMETAYRAASVSGANVVMGTPAEETTPTPQVAKPRIVRKPR</sequence>
<keyword evidence="4" id="KW-0378">Hydrolase</keyword>
<evidence type="ECO:0000256" key="1">
    <source>
        <dbReference type="PROSITE-ProRule" id="PRU00325"/>
    </source>
</evidence>
<evidence type="ECO:0000313" key="5">
    <source>
        <dbReference type="Proteomes" id="UP000214646"/>
    </source>
</evidence>
<dbReference type="PROSITE" id="PS50966">
    <property type="entry name" value="ZF_SWIM"/>
    <property type="match status" value="1"/>
</dbReference>
<keyword evidence="1" id="KW-0479">Metal-binding</keyword>
<keyword evidence="1" id="KW-0862">Zinc</keyword>
<accession>A0A225E9G3</accession>
<keyword evidence="4" id="KW-0347">Helicase</keyword>
<keyword evidence="4" id="KW-0547">Nucleotide-binding</keyword>
<dbReference type="OrthoDB" id="188274at2"/>
<feature type="region of interest" description="Disordered" evidence="2">
    <location>
        <begin position="310"/>
        <end position="332"/>
    </location>
</feature>
<dbReference type="Pfam" id="PF04434">
    <property type="entry name" value="SWIM"/>
    <property type="match status" value="1"/>
</dbReference>
<comment type="caution">
    <text evidence="4">The sequence shown here is derived from an EMBL/GenBank/DDBJ whole genome shotgun (WGS) entry which is preliminary data.</text>
</comment>
<dbReference type="AlphaFoldDB" id="A0A225E9G3"/>
<feature type="domain" description="SWIM-type" evidence="3">
    <location>
        <begin position="133"/>
        <end position="168"/>
    </location>
</feature>
<dbReference type="GO" id="GO:0004386">
    <property type="term" value="F:helicase activity"/>
    <property type="evidence" value="ECO:0007669"/>
    <property type="project" value="UniProtKB-KW"/>
</dbReference>
<reference evidence="5" key="1">
    <citation type="submission" date="2017-06" db="EMBL/GenBank/DDBJ databases">
        <title>Genome analysis of Fimbriiglobus ruber SP5, the first member of the order Planctomycetales with confirmed chitinolytic capability.</title>
        <authorList>
            <person name="Ravin N.V."/>
            <person name="Rakitin A.L."/>
            <person name="Ivanova A.A."/>
            <person name="Beletsky A.V."/>
            <person name="Kulichevskaya I.S."/>
            <person name="Mardanov A.V."/>
            <person name="Dedysh S.N."/>
        </authorList>
    </citation>
    <scope>NUCLEOTIDE SEQUENCE [LARGE SCALE GENOMIC DNA]</scope>
    <source>
        <strain evidence="5">SP5</strain>
    </source>
</reference>
<evidence type="ECO:0000259" key="3">
    <source>
        <dbReference type="PROSITE" id="PS50966"/>
    </source>
</evidence>
<feature type="region of interest" description="Disordered" evidence="2">
    <location>
        <begin position="192"/>
        <end position="248"/>
    </location>
</feature>
<dbReference type="EMBL" id="NIDE01000001">
    <property type="protein sequence ID" value="OWK47378.1"/>
    <property type="molecule type" value="Genomic_DNA"/>
</dbReference>
<organism evidence="4 5">
    <name type="scientific">Fimbriiglobus ruber</name>
    <dbReference type="NCBI Taxonomy" id="1908690"/>
    <lineage>
        <taxon>Bacteria</taxon>
        <taxon>Pseudomonadati</taxon>
        <taxon>Planctomycetota</taxon>
        <taxon>Planctomycetia</taxon>
        <taxon>Gemmatales</taxon>
        <taxon>Gemmataceae</taxon>
        <taxon>Fimbriiglobus</taxon>
    </lineage>
</organism>
<protein>
    <submittedName>
        <fullName evidence="4">SWF/SNF family helicase</fullName>
    </submittedName>
</protein>
<dbReference type="RefSeq" id="WP_088252491.1">
    <property type="nucleotide sequence ID" value="NZ_NIDE01000001.1"/>
</dbReference>
<name>A0A225E9G3_9BACT</name>
<keyword evidence="1" id="KW-0863">Zinc-finger</keyword>